<dbReference type="PANTHER" id="PTHR48073">
    <property type="entry name" value="O-SUCCINYLBENZOATE SYNTHASE-RELATED"/>
    <property type="match status" value="1"/>
</dbReference>
<feature type="domain" description="Mandelate racemase/muconate lactonizing enzyme N-terminal" evidence="2">
    <location>
        <begin position="8"/>
        <end position="124"/>
    </location>
</feature>
<keyword evidence="1" id="KW-0479">Metal-binding</keyword>
<sequence length="186" mass="20549">VKIDRVELREMTMQLREPFEISSGVSYNRRVLLLTIYSGGLTGWGECVAGETPGYTYETTETAWSILTEYILPGLKGTEIETARDVLKATSGIRGHRMAKASAEMAALDLEAKAKGISLTNLIGGVRDTVPVGVSIGLQPSDQELHNKVEQFVADGYKRIKVKIKPGRDVEMLMGLREKYPEVMLM</sequence>
<dbReference type="GO" id="GO:0046872">
    <property type="term" value="F:metal ion binding"/>
    <property type="evidence" value="ECO:0007669"/>
    <property type="project" value="UniProtKB-KW"/>
</dbReference>
<dbReference type="InterPro" id="IPR013341">
    <property type="entry name" value="Mandelate_racemase_N_dom"/>
</dbReference>
<protein>
    <recommendedName>
        <fullName evidence="2">Mandelate racemase/muconate lactonizing enzyme N-terminal domain-containing protein</fullName>
    </recommendedName>
</protein>
<dbReference type="Pfam" id="PF02746">
    <property type="entry name" value="MR_MLE_N"/>
    <property type="match status" value="1"/>
</dbReference>
<dbReference type="EMBL" id="UINC01011845">
    <property type="protein sequence ID" value="SVA52025.1"/>
    <property type="molecule type" value="Genomic_DNA"/>
</dbReference>
<accession>A0A381WHM7</accession>
<dbReference type="InterPro" id="IPR036849">
    <property type="entry name" value="Enolase-like_C_sf"/>
</dbReference>
<dbReference type="SUPFAM" id="SSF51604">
    <property type="entry name" value="Enolase C-terminal domain-like"/>
    <property type="match status" value="1"/>
</dbReference>
<dbReference type="PANTHER" id="PTHR48073:SF5">
    <property type="entry name" value="O-SUCCINYLBENZOATE SYNTHASE"/>
    <property type="match status" value="1"/>
</dbReference>
<dbReference type="Gene3D" id="3.20.20.120">
    <property type="entry name" value="Enolase-like C-terminal domain"/>
    <property type="match status" value="1"/>
</dbReference>
<evidence type="ECO:0000313" key="3">
    <source>
        <dbReference type="EMBL" id="SVA52025.1"/>
    </source>
</evidence>
<gene>
    <name evidence="3" type="ORF">METZ01_LOCUS104879</name>
</gene>
<organism evidence="3">
    <name type="scientific">marine metagenome</name>
    <dbReference type="NCBI Taxonomy" id="408172"/>
    <lineage>
        <taxon>unclassified sequences</taxon>
        <taxon>metagenomes</taxon>
        <taxon>ecological metagenomes</taxon>
    </lineage>
</organism>
<dbReference type="Gene3D" id="3.30.390.10">
    <property type="entry name" value="Enolase-like, N-terminal domain"/>
    <property type="match status" value="1"/>
</dbReference>
<reference evidence="3" key="1">
    <citation type="submission" date="2018-05" db="EMBL/GenBank/DDBJ databases">
        <authorList>
            <person name="Lanie J.A."/>
            <person name="Ng W.-L."/>
            <person name="Kazmierczak K.M."/>
            <person name="Andrzejewski T.M."/>
            <person name="Davidsen T.M."/>
            <person name="Wayne K.J."/>
            <person name="Tettelin H."/>
            <person name="Glass J.I."/>
            <person name="Rusch D."/>
            <person name="Podicherti R."/>
            <person name="Tsui H.-C.T."/>
            <person name="Winkler M.E."/>
        </authorList>
    </citation>
    <scope>NUCLEOTIDE SEQUENCE</scope>
</reference>
<feature type="non-terminal residue" evidence="3">
    <location>
        <position position="186"/>
    </location>
</feature>
<dbReference type="SUPFAM" id="SSF54826">
    <property type="entry name" value="Enolase N-terminal domain-like"/>
    <property type="match status" value="1"/>
</dbReference>
<proteinExistence type="predicted"/>
<name>A0A381WHM7_9ZZZZ</name>
<evidence type="ECO:0000259" key="2">
    <source>
        <dbReference type="Pfam" id="PF02746"/>
    </source>
</evidence>
<dbReference type="AlphaFoldDB" id="A0A381WHM7"/>
<dbReference type="InterPro" id="IPR029017">
    <property type="entry name" value="Enolase-like_N"/>
</dbReference>
<evidence type="ECO:0000256" key="1">
    <source>
        <dbReference type="ARBA" id="ARBA00022723"/>
    </source>
</evidence>
<feature type="non-terminal residue" evidence="3">
    <location>
        <position position="1"/>
    </location>
</feature>